<comment type="caution">
    <text evidence="3">The sequence shown here is derived from an EMBL/GenBank/DDBJ whole genome shotgun (WGS) entry which is preliminary data.</text>
</comment>
<dbReference type="Pfam" id="PF18910">
    <property type="entry name" value="DUF5665"/>
    <property type="match status" value="1"/>
</dbReference>
<evidence type="ECO:0000313" key="4">
    <source>
        <dbReference type="Proteomes" id="UP000654993"/>
    </source>
</evidence>
<sequence>MADAKHMNHSSSSKPAKQPGYAGESALRGAAPADADERKGYLQEQLQAFIDGLKFKEIAEYVQLMNHPRKLIINNFLSGIARGVGIAMGLSVFLVTALYVLRALGTLNLPIIGDYIADIVKVVQAQLEGRTY</sequence>
<organism evidence="3 4">
    <name type="scientific">Insulibacter thermoxylanivorax</name>
    <dbReference type="NCBI Taxonomy" id="2749268"/>
    <lineage>
        <taxon>Bacteria</taxon>
        <taxon>Bacillati</taxon>
        <taxon>Bacillota</taxon>
        <taxon>Bacilli</taxon>
        <taxon>Bacillales</taxon>
        <taxon>Paenibacillaceae</taxon>
        <taxon>Insulibacter</taxon>
    </lineage>
</organism>
<keyword evidence="4" id="KW-1185">Reference proteome</keyword>
<evidence type="ECO:0000256" key="2">
    <source>
        <dbReference type="SAM" id="Phobius"/>
    </source>
</evidence>
<feature type="transmembrane region" description="Helical" evidence="2">
    <location>
        <begin position="79"/>
        <end position="101"/>
    </location>
</feature>
<keyword evidence="2" id="KW-0472">Membrane</keyword>
<protein>
    <submittedName>
        <fullName evidence="3">Uncharacterized protein</fullName>
    </submittedName>
</protein>
<dbReference type="RefSeq" id="WP_200965765.1">
    <property type="nucleotide sequence ID" value="NZ_BMAQ01000005.1"/>
</dbReference>
<reference evidence="3" key="1">
    <citation type="submission" date="2020-08" db="EMBL/GenBank/DDBJ databases">
        <authorList>
            <person name="Uke A."/>
            <person name="Chhe C."/>
            <person name="Baramee S."/>
            <person name="Kosugi A."/>
        </authorList>
    </citation>
    <scope>NUCLEOTIDE SEQUENCE</scope>
    <source>
        <strain evidence="3">DA-C8</strain>
    </source>
</reference>
<keyword evidence="2" id="KW-1133">Transmembrane helix</keyword>
<name>A0A916QE99_9BACL</name>
<dbReference type="InterPro" id="IPR043723">
    <property type="entry name" value="DUF5665"/>
</dbReference>
<dbReference type="EMBL" id="BMAQ01000005">
    <property type="protein sequence ID" value="GFR37488.1"/>
    <property type="molecule type" value="Genomic_DNA"/>
</dbReference>
<proteinExistence type="predicted"/>
<dbReference type="AlphaFoldDB" id="A0A916QE99"/>
<reference evidence="3" key="2">
    <citation type="journal article" date="2021" name="Data Brief">
        <title>Draft genome sequence data of the facultative, thermophilic, xylanolytic bacterium Paenibacillus sp. strain DA-C8.</title>
        <authorList>
            <person name="Chhe C."/>
            <person name="Uke A."/>
            <person name="Baramee S."/>
            <person name="Ungkulpasvich U."/>
            <person name="Tachaapaikoon C."/>
            <person name="Pason P."/>
            <person name="Waeonukul R."/>
            <person name="Ratanakhanokchai K."/>
            <person name="Kosugi A."/>
        </authorList>
    </citation>
    <scope>NUCLEOTIDE SEQUENCE</scope>
    <source>
        <strain evidence="3">DA-C8</strain>
    </source>
</reference>
<feature type="region of interest" description="Disordered" evidence="1">
    <location>
        <begin position="1"/>
        <end position="38"/>
    </location>
</feature>
<keyword evidence="2" id="KW-0812">Transmembrane</keyword>
<gene>
    <name evidence="3" type="ORF">PRECH8_07840</name>
</gene>
<dbReference type="Proteomes" id="UP000654993">
    <property type="component" value="Unassembled WGS sequence"/>
</dbReference>
<evidence type="ECO:0000256" key="1">
    <source>
        <dbReference type="SAM" id="MobiDB-lite"/>
    </source>
</evidence>
<evidence type="ECO:0000313" key="3">
    <source>
        <dbReference type="EMBL" id="GFR37488.1"/>
    </source>
</evidence>
<accession>A0A916QE99</accession>